<evidence type="ECO:0000256" key="2">
    <source>
        <dbReference type="ARBA" id="ARBA00022475"/>
    </source>
</evidence>
<comment type="subcellular location">
    <subcellularLocation>
        <location evidence="1">Cell membrane</location>
        <topology evidence="1">Multi-pass membrane protein</topology>
    </subcellularLocation>
</comment>
<evidence type="ECO:0000256" key="8">
    <source>
        <dbReference type="SAM" id="Phobius"/>
    </source>
</evidence>
<feature type="transmembrane region" description="Helical" evidence="8">
    <location>
        <begin position="432"/>
        <end position="460"/>
    </location>
</feature>
<evidence type="ECO:0000256" key="6">
    <source>
        <dbReference type="ARBA" id="ARBA00038076"/>
    </source>
</evidence>
<evidence type="ECO:0000313" key="12">
    <source>
        <dbReference type="Proteomes" id="UP000595895"/>
    </source>
</evidence>
<evidence type="ECO:0000256" key="1">
    <source>
        <dbReference type="ARBA" id="ARBA00004651"/>
    </source>
</evidence>
<reference evidence="11 12" key="1">
    <citation type="submission" date="2020-12" db="EMBL/GenBank/DDBJ databases">
        <authorList>
            <person name="Zhou J."/>
        </authorList>
    </citation>
    <scope>NUCLEOTIDE SEQUENCE [LARGE SCALE GENOMIC DNA]</scope>
    <source>
        <strain evidence="11 12">CCUG 61299</strain>
    </source>
</reference>
<feature type="compositionally biased region" description="Pro residues" evidence="7">
    <location>
        <begin position="102"/>
        <end position="111"/>
    </location>
</feature>
<feature type="compositionally biased region" description="Gly residues" evidence="7">
    <location>
        <begin position="112"/>
        <end position="123"/>
    </location>
</feature>
<dbReference type="RefSeq" id="WP_200277094.1">
    <property type="nucleotide sequence ID" value="NZ_CP066802.1"/>
</dbReference>
<dbReference type="Pfam" id="PF02687">
    <property type="entry name" value="FtsX"/>
    <property type="match status" value="1"/>
</dbReference>
<dbReference type="Pfam" id="PF12704">
    <property type="entry name" value="MacB_PCD"/>
    <property type="match status" value="1"/>
</dbReference>
<evidence type="ECO:0000313" key="11">
    <source>
        <dbReference type="EMBL" id="QQM67873.1"/>
    </source>
</evidence>
<keyword evidence="5 8" id="KW-0472">Membrane</keyword>
<evidence type="ECO:0000256" key="5">
    <source>
        <dbReference type="ARBA" id="ARBA00023136"/>
    </source>
</evidence>
<dbReference type="GO" id="GO:0005886">
    <property type="term" value="C:plasma membrane"/>
    <property type="evidence" value="ECO:0007669"/>
    <property type="project" value="UniProtKB-SubCell"/>
</dbReference>
<feature type="transmembrane region" description="Helical" evidence="8">
    <location>
        <begin position="338"/>
        <end position="366"/>
    </location>
</feature>
<keyword evidence="3 8" id="KW-0812">Transmembrane</keyword>
<accession>A0A7T7S217</accession>
<dbReference type="InterPro" id="IPR025857">
    <property type="entry name" value="MacB_PCD"/>
</dbReference>
<gene>
    <name evidence="11" type="ORF">JG540_03070</name>
</gene>
<keyword evidence="12" id="KW-1185">Reference proteome</keyword>
<evidence type="ECO:0000259" key="10">
    <source>
        <dbReference type="Pfam" id="PF12704"/>
    </source>
</evidence>
<feature type="domain" description="ABC3 transporter permease C-terminal" evidence="9">
    <location>
        <begin position="347"/>
        <end position="464"/>
    </location>
</feature>
<evidence type="ECO:0000256" key="3">
    <source>
        <dbReference type="ARBA" id="ARBA00022692"/>
    </source>
</evidence>
<proteinExistence type="inferred from homology"/>
<evidence type="ECO:0000256" key="7">
    <source>
        <dbReference type="SAM" id="MobiDB-lite"/>
    </source>
</evidence>
<protein>
    <submittedName>
        <fullName evidence="11">ABC transporter permease</fullName>
    </submittedName>
</protein>
<dbReference type="AlphaFoldDB" id="A0A7T7S217"/>
<organism evidence="11 12">
    <name type="scientific">Actinomyces weissii</name>
    <dbReference type="NCBI Taxonomy" id="675090"/>
    <lineage>
        <taxon>Bacteria</taxon>
        <taxon>Bacillati</taxon>
        <taxon>Actinomycetota</taxon>
        <taxon>Actinomycetes</taxon>
        <taxon>Actinomycetales</taxon>
        <taxon>Actinomycetaceae</taxon>
        <taxon>Actinomyces</taxon>
    </lineage>
</organism>
<evidence type="ECO:0000256" key="4">
    <source>
        <dbReference type="ARBA" id="ARBA00022989"/>
    </source>
</evidence>
<keyword evidence="2" id="KW-1003">Cell membrane</keyword>
<keyword evidence="4 8" id="KW-1133">Transmembrane helix</keyword>
<dbReference type="PANTHER" id="PTHR30572">
    <property type="entry name" value="MEMBRANE COMPONENT OF TRANSPORTER-RELATED"/>
    <property type="match status" value="1"/>
</dbReference>
<dbReference type="InterPro" id="IPR003838">
    <property type="entry name" value="ABC3_permease_C"/>
</dbReference>
<dbReference type="EMBL" id="CP066802">
    <property type="protein sequence ID" value="QQM67873.1"/>
    <property type="molecule type" value="Genomic_DNA"/>
</dbReference>
<sequence>MSSMLTGFVGAVVEAWAQLRIGKMRVLLSLVGVAVAVAAMTFSIAFVRVSEQVLNDQLERWGGRPGTVRINVSPTGKGLTGSNQPGRATPGNEDGAAGPGEPGLPPGPGGPAGPGGPEAGGAQGSAEAARTAERVTKAQAEFVERFKVRSWATSTRTSLRLQLGDQFRNVEVNAVSPAYATLHRTKIAQGRWFTPEDGDDLSPSLVVSQGVLEELGASVLSAPLTVRSFGPAQATFTIVGVLEPEDLQGCLQPSVDGSEPESCGQPLTAFVLTDSLSPLLPRTHALASPELEVWAGPERAAEMQSLAKEHFDAIFGQGSTSTIDSTLGSGDLASFTRVFTLVATGAGLFVMALGALGLVNISIVTVRQRIHEIGVRRSFGATSRRIFFSIMLESVVATVVAGLVGIIVAILAMRVVPLDKLLQLPVVEQPPFPMLAALIGLATATLVGALAGLVPAVVAVRIKPIDAIRY</sequence>
<feature type="compositionally biased region" description="Polar residues" evidence="7">
    <location>
        <begin position="70"/>
        <end position="86"/>
    </location>
</feature>
<dbReference type="Proteomes" id="UP000595895">
    <property type="component" value="Chromosome"/>
</dbReference>
<feature type="domain" description="MacB-like periplasmic core" evidence="10">
    <location>
        <begin position="27"/>
        <end position="245"/>
    </location>
</feature>
<dbReference type="PANTHER" id="PTHR30572:SF4">
    <property type="entry name" value="ABC TRANSPORTER PERMEASE YTRF"/>
    <property type="match status" value="1"/>
</dbReference>
<evidence type="ECO:0000259" key="9">
    <source>
        <dbReference type="Pfam" id="PF02687"/>
    </source>
</evidence>
<name>A0A7T7S217_9ACTO</name>
<feature type="region of interest" description="Disordered" evidence="7">
    <location>
        <begin position="63"/>
        <end position="133"/>
    </location>
</feature>
<feature type="transmembrane region" description="Helical" evidence="8">
    <location>
        <begin position="386"/>
        <end position="412"/>
    </location>
</feature>
<comment type="similarity">
    <text evidence="6">Belongs to the ABC-4 integral membrane protein family.</text>
</comment>
<dbReference type="KEGG" id="awe:JG540_03070"/>
<feature type="transmembrane region" description="Helical" evidence="8">
    <location>
        <begin position="26"/>
        <end position="47"/>
    </location>
</feature>
<dbReference type="InterPro" id="IPR050250">
    <property type="entry name" value="Macrolide_Exporter_MacB"/>
</dbReference>
<dbReference type="GO" id="GO:0022857">
    <property type="term" value="F:transmembrane transporter activity"/>
    <property type="evidence" value="ECO:0007669"/>
    <property type="project" value="TreeGrafter"/>
</dbReference>